<comment type="catalytic activity">
    <reaction evidence="6">
        <text>a sn-glycero-3-phosphodiester + H2O = an alcohol + sn-glycerol 3-phosphate + H(+)</text>
        <dbReference type="Rhea" id="RHEA:12969"/>
        <dbReference type="ChEBI" id="CHEBI:15377"/>
        <dbReference type="ChEBI" id="CHEBI:15378"/>
        <dbReference type="ChEBI" id="CHEBI:30879"/>
        <dbReference type="ChEBI" id="CHEBI:57597"/>
        <dbReference type="ChEBI" id="CHEBI:83408"/>
        <dbReference type="EC" id="3.1.4.46"/>
    </reaction>
</comment>
<evidence type="ECO:0000256" key="6">
    <source>
        <dbReference type="ARBA" id="ARBA00047512"/>
    </source>
</evidence>
<feature type="compositionally biased region" description="Basic and acidic residues" evidence="7">
    <location>
        <begin position="254"/>
        <end position="272"/>
    </location>
</feature>
<gene>
    <name evidence="11" type="ORF">Bca52824_004474</name>
</gene>
<dbReference type="CDD" id="cd08604">
    <property type="entry name" value="GDPD_SHV3_repeat_2"/>
    <property type="match status" value="1"/>
</dbReference>
<feature type="transmembrane region" description="Helical" evidence="8">
    <location>
        <begin position="1057"/>
        <end position="1078"/>
    </location>
</feature>
<evidence type="ECO:0000256" key="2">
    <source>
        <dbReference type="ARBA" id="ARBA00022729"/>
    </source>
</evidence>
<protein>
    <recommendedName>
        <fullName evidence="1">glycerophosphodiester phosphodiesterase</fullName>
        <ecNumber evidence="1">3.1.4.46</ecNumber>
    </recommendedName>
</protein>
<keyword evidence="8" id="KW-1133">Transmembrane helix</keyword>
<dbReference type="FunFam" id="3.20.20.190:FF:000013">
    <property type="entry name" value="Glycerophosphodiester phosphodiesterase GDPDL3"/>
    <property type="match status" value="1"/>
</dbReference>
<comment type="caution">
    <text evidence="11">The sequence shown here is derived from an EMBL/GenBank/DDBJ whole genome shotgun (WGS) entry which is preliminary data.</text>
</comment>
<evidence type="ECO:0000313" key="12">
    <source>
        <dbReference type="Proteomes" id="UP000886595"/>
    </source>
</evidence>
<dbReference type="InterPro" id="IPR030395">
    <property type="entry name" value="GP_PDE_dom"/>
</dbReference>
<dbReference type="GO" id="GO:0006629">
    <property type="term" value="P:lipid metabolic process"/>
    <property type="evidence" value="ECO:0007669"/>
    <property type="project" value="InterPro"/>
</dbReference>
<evidence type="ECO:0000256" key="4">
    <source>
        <dbReference type="ARBA" id="ARBA00022801"/>
    </source>
</evidence>
<feature type="compositionally biased region" description="Basic and acidic residues" evidence="7">
    <location>
        <begin position="295"/>
        <end position="306"/>
    </location>
</feature>
<dbReference type="OrthoDB" id="1058301at2759"/>
<dbReference type="AlphaFoldDB" id="A0A8X8BCC6"/>
<keyword evidence="5" id="KW-0325">Glycoprotein</keyword>
<dbReference type="Proteomes" id="UP000886595">
    <property type="component" value="Unassembled WGS sequence"/>
</dbReference>
<evidence type="ECO:0000256" key="3">
    <source>
        <dbReference type="ARBA" id="ARBA00022798"/>
    </source>
</evidence>
<accession>A0A8X8BCC6</accession>
<dbReference type="GO" id="GO:0006071">
    <property type="term" value="P:glycerol metabolic process"/>
    <property type="evidence" value="ECO:0007669"/>
    <property type="project" value="UniProtKB-KW"/>
</dbReference>
<feature type="domain" description="GP-PDE" evidence="10">
    <location>
        <begin position="357"/>
        <end position="655"/>
    </location>
</feature>
<dbReference type="PANTHER" id="PTHR43620:SF38">
    <property type="entry name" value="GLYCEROPHOSPHODIESTER PHOSPHODIESTERASE"/>
    <property type="match status" value="1"/>
</dbReference>
<evidence type="ECO:0000256" key="7">
    <source>
        <dbReference type="SAM" id="MobiDB-lite"/>
    </source>
</evidence>
<feature type="compositionally biased region" description="Basic and acidic residues" evidence="7">
    <location>
        <begin position="321"/>
        <end position="331"/>
    </location>
</feature>
<keyword evidence="4" id="KW-0378">Hydrolase</keyword>
<proteinExistence type="predicted"/>
<keyword evidence="3" id="KW-0319">Glycerol metabolism</keyword>
<dbReference type="PANTHER" id="PTHR43620">
    <property type="entry name" value="GLYCEROPHOSPHORYL DIESTER PHOSPHODIESTERASE"/>
    <property type="match status" value="1"/>
</dbReference>
<dbReference type="SUPFAM" id="SSF51695">
    <property type="entry name" value="PLC-like phosphodiesterases"/>
    <property type="match status" value="2"/>
</dbReference>
<feature type="region of interest" description="Disordered" evidence="7">
    <location>
        <begin position="190"/>
        <end position="331"/>
    </location>
</feature>
<dbReference type="FunFam" id="3.20.20.190:FF:000011">
    <property type="entry name" value="Glycerophosphodiester phosphodiesterase GDPDL3"/>
    <property type="match status" value="1"/>
</dbReference>
<dbReference type="Gene3D" id="3.20.20.190">
    <property type="entry name" value="Phosphatidylinositol (PI) phosphodiesterase"/>
    <property type="match status" value="2"/>
</dbReference>
<dbReference type="CDD" id="cd08603">
    <property type="entry name" value="GDPD_SHV3_repeat_1"/>
    <property type="match status" value="1"/>
</dbReference>
<feature type="signal peptide" evidence="9">
    <location>
        <begin position="1"/>
        <end position="17"/>
    </location>
</feature>
<keyword evidence="8" id="KW-0472">Membrane</keyword>
<dbReference type="GO" id="GO:0008889">
    <property type="term" value="F:glycerophosphodiester phosphodiesterase activity"/>
    <property type="evidence" value="ECO:0007669"/>
    <property type="project" value="UniProtKB-EC"/>
</dbReference>
<reference evidence="11 12" key="1">
    <citation type="submission" date="2020-02" db="EMBL/GenBank/DDBJ databases">
        <authorList>
            <person name="Ma Q."/>
            <person name="Huang Y."/>
            <person name="Song X."/>
            <person name="Pei D."/>
        </authorList>
    </citation>
    <scope>NUCLEOTIDE SEQUENCE [LARGE SCALE GENOMIC DNA]</scope>
    <source>
        <strain evidence="11">Sxm20200214</strain>
        <tissue evidence="11">Leaf</tissue>
    </source>
</reference>
<dbReference type="Pfam" id="PF03009">
    <property type="entry name" value="GDPD"/>
    <property type="match status" value="1"/>
</dbReference>
<feature type="chain" id="PRO_5036465643" description="glycerophosphodiester phosphodiesterase" evidence="9">
    <location>
        <begin position="18"/>
        <end position="1079"/>
    </location>
</feature>
<organism evidence="11 12">
    <name type="scientific">Brassica carinata</name>
    <name type="common">Ethiopian mustard</name>
    <name type="synonym">Abyssinian cabbage</name>
    <dbReference type="NCBI Taxonomy" id="52824"/>
    <lineage>
        <taxon>Eukaryota</taxon>
        <taxon>Viridiplantae</taxon>
        <taxon>Streptophyta</taxon>
        <taxon>Embryophyta</taxon>
        <taxon>Tracheophyta</taxon>
        <taxon>Spermatophyta</taxon>
        <taxon>Magnoliopsida</taxon>
        <taxon>eudicotyledons</taxon>
        <taxon>Gunneridae</taxon>
        <taxon>Pentapetalae</taxon>
        <taxon>rosids</taxon>
        <taxon>malvids</taxon>
        <taxon>Brassicales</taxon>
        <taxon>Brassicaceae</taxon>
        <taxon>Brassiceae</taxon>
        <taxon>Brassica</taxon>
    </lineage>
</organism>
<evidence type="ECO:0000259" key="10">
    <source>
        <dbReference type="PROSITE" id="PS51704"/>
    </source>
</evidence>
<evidence type="ECO:0000256" key="1">
    <source>
        <dbReference type="ARBA" id="ARBA00012247"/>
    </source>
</evidence>
<dbReference type="EC" id="3.1.4.46" evidence="1"/>
<feature type="compositionally biased region" description="Basic and acidic residues" evidence="7">
    <location>
        <begin position="190"/>
        <end position="200"/>
    </location>
</feature>
<dbReference type="InterPro" id="IPR017946">
    <property type="entry name" value="PLC-like_Pdiesterase_TIM-brl"/>
</dbReference>
<keyword evidence="12" id="KW-1185">Reference proteome</keyword>
<keyword evidence="2 9" id="KW-0732">Signal</keyword>
<dbReference type="PROSITE" id="PS51704">
    <property type="entry name" value="GP_PDE"/>
    <property type="match status" value="2"/>
</dbReference>
<evidence type="ECO:0000313" key="11">
    <source>
        <dbReference type="EMBL" id="KAG2333294.1"/>
    </source>
</evidence>
<feature type="domain" description="GP-PDE" evidence="10">
    <location>
        <begin position="671"/>
        <end position="982"/>
    </location>
</feature>
<name>A0A8X8BCC6_BRACI</name>
<evidence type="ECO:0000256" key="8">
    <source>
        <dbReference type="SAM" id="Phobius"/>
    </source>
</evidence>
<evidence type="ECO:0000256" key="9">
    <source>
        <dbReference type="SAM" id="SignalP"/>
    </source>
</evidence>
<keyword evidence="8" id="KW-0812">Transmembrane</keyword>
<dbReference type="EMBL" id="JAAMPC010000001">
    <property type="protein sequence ID" value="KAG2333294.1"/>
    <property type="molecule type" value="Genomic_DNA"/>
</dbReference>
<sequence>MLRFFILLSILLHSCVAAPRTPAATASVPAKKWLTLNGQKETPRLQASTLQHYHKQNSTYGTGYATAPVDPPRCCRPLRLQGPATTSPNAHSENQSKVSLNAKIRTGAKQPREHVDSVHQLTEIMSPNRLIDERRSQHHNRYAIDDISEPCCCYTSRIKHHEPQHTPAARTRHAFELIEHSKALMARETEAAFRDTKEKTTAQALHAPHQSEPQGKSKSIIREPNRRAIKPPPRAITLARGLRDPPRSPKSRQHRIETSPSPRHDSTTHETTRSSILSFNRRRARASQGAMTTTRRRENREDKGKEGSSGVELDAHAPFNHRRDSRSENFGERDKVEREIHVSFFFVSWWSNIRQEPAVVARGGFSGLFPESSASANDLAISTSSPGLTMLCNLQMTKDGVGLCLPDIRLDNSTTISTLFPKAQKTYKVNGQDLKGWFALDYSADTIFSNVSLVQNIFSRPSIFDGQMPISAVEDVLGTKPPKFWLSVQYDSFYTEHKLSAAEYLKSLRFRGINFISSPEMTFLKTIGMDAGSANTKLIFEFKDPEAIDPTTNKKYSELLLNFSAVKAFASGVLVPKDYIWPLDSANYLKPASTFVADAHKAGLEVYASGFANDLRTSFNYSYDPSAEYLQFVDNGQFSVDGFITDFPPTASQAISCLSHQNGNLPKAGHALVITHNGASGDYPGCTDLAYQKAVDDGADVIDCSVQMSKDGIAFCHDSADLTASTTAMTTFMSRATSVPEIQPTNGIFSFDLTWTEIQSLKPQIQSPFLTSGGFQRNPANKNAGKFMTLVDFLEFSKAKAVTGVLINIEATPLMSCFVLQNAAYLASKRGLGIVDAVKSAVTKSTLDKQLTQKVLIQSDDSSVLSGFAAVPPYTRVLTIDKEIGDAPKPSIDEIKKHAEAVNLKRSSLVTTSESFATGKTNVVEKMHKGNVSVYVSVLRNEYLSIAFDYFSDPTVELATFIAGNGVDGVITEFPATATRYLRSPCSDLNKEQPYAILPAEAGALLSVAAKEAQPPASAPNPPLDPKDVIDPPLPPVANIVSANASGEASPGHSGTIATTANLSLSLLAILVLGILFAC</sequence>
<evidence type="ECO:0000256" key="5">
    <source>
        <dbReference type="ARBA" id="ARBA00023180"/>
    </source>
</evidence>